<evidence type="ECO:0000259" key="4">
    <source>
        <dbReference type="Pfam" id="PF01494"/>
    </source>
</evidence>
<sequence length="545" mass="59082">MSEINTDVLIVGAGPAGLALAVELGTQGHTCVVVERNDRVGYAPRAKTTNVRSRELFRRWGIADKLAAESPFGVDFPSDVVFATRLGGHELHRFSNAFNCNPQRDDRFSEHAQWIPQYKVEGVLKAHASELPGIQMLFATQLDDFREDGETVVATVSDVNTGESQQVRARYMVGADGARSTVRERLGIRMEGISPLSHNHNIIFRAPGLAQRHQLGRAVMYWLINQEVPSVLAPLDSDDKWTFGCPKLADASVQPEDLIRKALGFEIDIEILSRDEWTAHQLIAQKYSEGRVFLIGDACHLHPPFGGYGMNMGIGDAVDLGWKLSAALSGWGGENLLASYEIERRQIHRRVIDESVANHAFNSKGLVVPGLEDEGDAGKAIRSAVAATIKETKRREFYSLGVVLGSSYQASPCLAQEKEAAAASSGSSDEYVPSARPGCLAPHAWLGAGRSMGASLYDHFSTSGLTLLVTTKIAANVVDPLVQAAAGAGIPLKILLQPAKELHELYACDLALIRPDQYVAWRGNNIHEACNALATIAGKSLETVS</sequence>
<accession>A0ABW1U700</accession>
<keyword evidence="2" id="KW-0285">Flavoprotein</keyword>
<dbReference type="Pfam" id="PF21274">
    <property type="entry name" value="Rng_hyd_C"/>
    <property type="match status" value="1"/>
</dbReference>
<protein>
    <submittedName>
        <fullName evidence="5">FAD-dependent monooxygenase</fullName>
    </submittedName>
</protein>
<dbReference type="Pfam" id="PF01494">
    <property type="entry name" value="FAD_binding_3"/>
    <property type="match status" value="1"/>
</dbReference>
<name>A0ABW1U700_9BURK</name>
<dbReference type="Gene3D" id="3.40.30.120">
    <property type="match status" value="1"/>
</dbReference>
<dbReference type="SUPFAM" id="SSF51905">
    <property type="entry name" value="FAD/NAD(P)-binding domain"/>
    <property type="match status" value="1"/>
</dbReference>
<gene>
    <name evidence="5" type="ORF">ACFQND_25960</name>
</gene>
<keyword evidence="5" id="KW-0503">Monooxygenase</keyword>
<evidence type="ECO:0000256" key="2">
    <source>
        <dbReference type="ARBA" id="ARBA00022630"/>
    </source>
</evidence>
<dbReference type="PANTHER" id="PTHR43004:SF19">
    <property type="entry name" value="BINDING MONOOXYGENASE, PUTATIVE (JCVI)-RELATED"/>
    <property type="match status" value="1"/>
</dbReference>
<dbReference type="InterPro" id="IPR036188">
    <property type="entry name" value="FAD/NAD-bd_sf"/>
</dbReference>
<dbReference type="Gene3D" id="3.30.9.10">
    <property type="entry name" value="D-Amino Acid Oxidase, subunit A, domain 2"/>
    <property type="match status" value="1"/>
</dbReference>
<dbReference type="InterPro" id="IPR002938">
    <property type="entry name" value="FAD-bd"/>
</dbReference>
<comment type="cofactor">
    <cofactor evidence="1">
        <name>FAD</name>
        <dbReference type="ChEBI" id="CHEBI:57692"/>
    </cofactor>
</comment>
<evidence type="ECO:0000313" key="5">
    <source>
        <dbReference type="EMBL" id="MFC6284687.1"/>
    </source>
</evidence>
<dbReference type="Gene3D" id="3.50.50.60">
    <property type="entry name" value="FAD/NAD(P)-binding domain"/>
    <property type="match status" value="1"/>
</dbReference>
<dbReference type="NCBIfam" id="NF004780">
    <property type="entry name" value="PRK06126.1"/>
    <property type="match status" value="1"/>
</dbReference>
<dbReference type="Proteomes" id="UP001596270">
    <property type="component" value="Unassembled WGS sequence"/>
</dbReference>
<dbReference type="PRINTS" id="PR00420">
    <property type="entry name" value="RNGMNOXGNASE"/>
</dbReference>
<evidence type="ECO:0000256" key="1">
    <source>
        <dbReference type="ARBA" id="ARBA00001974"/>
    </source>
</evidence>
<keyword evidence="3" id="KW-0274">FAD</keyword>
<evidence type="ECO:0000313" key="6">
    <source>
        <dbReference type="Proteomes" id="UP001596270"/>
    </source>
</evidence>
<dbReference type="EMBL" id="JBHSRS010000084">
    <property type="protein sequence ID" value="MFC6284687.1"/>
    <property type="molecule type" value="Genomic_DNA"/>
</dbReference>
<dbReference type="GO" id="GO:0004497">
    <property type="term" value="F:monooxygenase activity"/>
    <property type="evidence" value="ECO:0007669"/>
    <property type="project" value="UniProtKB-KW"/>
</dbReference>
<reference evidence="6" key="1">
    <citation type="journal article" date="2019" name="Int. J. Syst. Evol. Microbiol.">
        <title>The Global Catalogue of Microorganisms (GCM) 10K type strain sequencing project: providing services to taxonomists for standard genome sequencing and annotation.</title>
        <authorList>
            <consortium name="The Broad Institute Genomics Platform"/>
            <consortium name="The Broad Institute Genome Sequencing Center for Infectious Disease"/>
            <person name="Wu L."/>
            <person name="Ma J."/>
        </authorList>
    </citation>
    <scope>NUCLEOTIDE SEQUENCE [LARGE SCALE GENOMIC DNA]</scope>
    <source>
        <strain evidence="6">CCUG 39402</strain>
    </source>
</reference>
<proteinExistence type="predicted"/>
<organism evidence="5 6">
    <name type="scientific">Polaromonas aquatica</name>
    <dbReference type="NCBI Taxonomy" id="332657"/>
    <lineage>
        <taxon>Bacteria</taxon>
        <taxon>Pseudomonadati</taxon>
        <taxon>Pseudomonadota</taxon>
        <taxon>Betaproteobacteria</taxon>
        <taxon>Burkholderiales</taxon>
        <taxon>Comamonadaceae</taxon>
        <taxon>Polaromonas</taxon>
    </lineage>
</organism>
<keyword evidence="5" id="KW-0560">Oxidoreductase</keyword>
<evidence type="ECO:0000256" key="3">
    <source>
        <dbReference type="ARBA" id="ARBA00022827"/>
    </source>
</evidence>
<comment type="caution">
    <text evidence="5">The sequence shown here is derived from an EMBL/GenBank/DDBJ whole genome shotgun (WGS) entry which is preliminary data.</text>
</comment>
<dbReference type="RefSeq" id="WP_371435182.1">
    <property type="nucleotide sequence ID" value="NZ_JBHSRS010000084.1"/>
</dbReference>
<keyword evidence="6" id="KW-1185">Reference proteome</keyword>
<dbReference type="PANTHER" id="PTHR43004">
    <property type="entry name" value="TRK SYSTEM POTASSIUM UPTAKE PROTEIN"/>
    <property type="match status" value="1"/>
</dbReference>
<feature type="domain" description="FAD-binding" evidence="4">
    <location>
        <begin position="6"/>
        <end position="355"/>
    </location>
</feature>
<dbReference type="InterPro" id="IPR050641">
    <property type="entry name" value="RIFMO-like"/>
</dbReference>